<evidence type="ECO:0000259" key="2">
    <source>
        <dbReference type="Pfam" id="PF24750"/>
    </source>
</evidence>
<reference evidence="3" key="1">
    <citation type="submission" date="2023-07" db="EMBL/GenBank/DDBJ databases">
        <title>A chromosome-level genome assembly of Lolium multiflorum.</title>
        <authorList>
            <person name="Chen Y."/>
            <person name="Copetti D."/>
            <person name="Kolliker R."/>
            <person name="Studer B."/>
        </authorList>
    </citation>
    <scope>NUCLEOTIDE SEQUENCE</scope>
    <source>
        <strain evidence="3">02402/16</strain>
        <tissue evidence="3">Leaf</tissue>
    </source>
</reference>
<accession>A0AAD8VBJ2</accession>
<dbReference type="Pfam" id="PF00646">
    <property type="entry name" value="F-box"/>
    <property type="match status" value="1"/>
</dbReference>
<evidence type="ECO:0000313" key="4">
    <source>
        <dbReference type="Proteomes" id="UP001231189"/>
    </source>
</evidence>
<dbReference type="Proteomes" id="UP001231189">
    <property type="component" value="Unassembled WGS sequence"/>
</dbReference>
<feature type="domain" description="F-box protein At3g26010-like beta-propeller" evidence="2">
    <location>
        <begin position="113"/>
        <end position="309"/>
    </location>
</feature>
<proteinExistence type="predicted"/>
<dbReference type="SUPFAM" id="SSF50965">
    <property type="entry name" value="Galactose oxidase, central domain"/>
    <property type="match status" value="1"/>
</dbReference>
<keyword evidence="4" id="KW-1185">Reference proteome</keyword>
<sequence>MSSLRHCPCSPPTASPLDLDDLLREILLRLPPQPSSLPRASAVCKGWRLLVTDPRFLRRFRIHHRRSPPLIGFFIENILPCRDLSFEPTLELPNHAPVKRFSLQPQDGGLFRFLSCRHGLVLIILRKRNKVLIWDPVTGNQRHIAVPPGFEMVLTSLMNGAVLHAAGDARHFQVVLIGTYQEQQDTRVVARVYSSETGLWGNVISTSVSSHTYICRAMRCVMVGNSLYWLLSEKSSGILEFDLDRESLTRIPVPLDIYAKGNGRFTVMRAEGGGLGFLFLSGYDAQLWNCKKDSDGVVSWALTRNIQLGNLLSLKP</sequence>
<dbReference type="InterPro" id="IPR001810">
    <property type="entry name" value="F-box_dom"/>
</dbReference>
<dbReference type="InterPro" id="IPR036047">
    <property type="entry name" value="F-box-like_dom_sf"/>
</dbReference>
<dbReference type="SUPFAM" id="SSF81383">
    <property type="entry name" value="F-box domain"/>
    <property type="match status" value="1"/>
</dbReference>
<dbReference type="Gene3D" id="1.20.1280.50">
    <property type="match status" value="1"/>
</dbReference>
<name>A0AAD8VBJ2_LOLMU</name>
<gene>
    <name evidence="3" type="ORF">QYE76_027268</name>
</gene>
<comment type="caution">
    <text evidence="3">The sequence shown here is derived from an EMBL/GenBank/DDBJ whole genome shotgun (WGS) entry which is preliminary data.</text>
</comment>
<dbReference type="Pfam" id="PF24750">
    <property type="entry name" value="b-prop_At3g26010-like"/>
    <property type="match status" value="1"/>
</dbReference>
<evidence type="ECO:0008006" key="5">
    <source>
        <dbReference type="Google" id="ProtNLM"/>
    </source>
</evidence>
<protein>
    <recommendedName>
        <fullName evidence="5">F-box domain-containing protein</fullName>
    </recommendedName>
</protein>
<dbReference type="PANTHER" id="PTHR32133">
    <property type="entry name" value="OS07G0120400 PROTEIN"/>
    <property type="match status" value="1"/>
</dbReference>
<evidence type="ECO:0000259" key="1">
    <source>
        <dbReference type="Pfam" id="PF00646"/>
    </source>
</evidence>
<feature type="domain" description="F-box" evidence="1">
    <location>
        <begin position="20"/>
        <end position="58"/>
    </location>
</feature>
<organism evidence="3 4">
    <name type="scientific">Lolium multiflorum</name>
    <name type="common">Italian ryegrass</name>
    <name type="synonym">Lolium perenne subsp. multiflorum</name>
    <dbReference type="NCBI Taxonomy" id="4521"/>
    <lineage>
        <taxon>Eukaryota</taxon>
        <taxon>Viridiplantae</taxon>
        <taxon>Streptophyta</taxon>
        <taxon>Embryophyta</taxon>
        <taxon>Tracheophyta</taxon>
        <taxon>Spermatophyta</taxon>
        <taxon>Magnoliopsida</taxon>
        <taxon>Liliopsida</taxon>
        <taxon>Poales</taxon>
        <taxon>Poaceae</taxon>
        <taxon>BOP clade</taxon>
        <taxon>Pooideae</taxon>
        <taxon>Poodae</taxon>
        <taxon>Poeae</taxon>
        <taxon>Poeae Chloroplast Group 2 (Poeae type)</taxon>
        <taxon>Loliodinae</taxon>
        <taxon>Loliinae</taxon>
        <taxon>Lolium</taxon>
    </lineage>
</organism>
<dbReference type="InterPro" id="IPR011043">
    <property type="entry name" value="Gal_Oxase/kelch_b-propeller"/>
</dbReference>
<dbReference type="EMBL" id="JAUUTY010000394">
    <property type="protein sequence ID" value="KAK1601577.1"/>
    <property type="molecule type" value="Genomic_DNA"/>
</dbReference>
<evidence type="ECO:0000313" key="3">
    <source>
        <dbReference type="EMBL" id="KAK1601577.1"/>
    </source>
</evidence>
<dbReference type="PANTHER" id="PTHR32133:SF380">
    <property type="entry name" value="OS10G0137700 PROTEIN"/>
    <property type="match status" value="1"/>
</dbReference>
<dbReference type="AlphaFoldDB" id="A0AAD8VBJ2"/>
<dbReference type="InterPro" id="IPR056592">
    <property type="entry name" value="Beta-prop_At3g26010-like"/>
</dbReference>